<reference evidence="2 3" key="1">
    <citation type="submission" date="2019-02" db="EMBL/GenBank/DDBJ databases">
        <title>Deep-cultivation of Planctomycetes and their phenomic and genomic characterization uncovers novel biology.</title>
        <authorList>
            <person name="Wiegand S."/>
            <person name="Jogler M."/>
            <person name="Boedeker C."/>
            <person name="Pinto D."/>
            <person name="Vollmers J."/>
            <person name="Rivas-Marin E."/>
            <person name="Kohn T."/>
            <person name="Peeters S.H."/>
            <person name="Heuer A."/>
            <person name="Rast P."/>
            <person name="Oberbeckmann S."/>
            <person name="Bunk B."/>
            <person name="Jeske O."/>
            <person name="Meyerdierks A."/>
            <person name="Storesund J.E."/>
            <person name="Kallscheuer N."/>
            <person name="Luecker S."/>
            <person name="Lage O.M."/>
            <person name="Pohl T."/>
            <person name="Merkel B.J."/>
            <person name="Hornburger P."/>
            <person name="Mueller R.-W."/>
            <person name="Bruemmer F."/>
            <person name="Labrenz M."/>
            <person name="Spormann A.M."/>
            <person name="Op den Camp H."/>
            <person name="Overmann J."/>
            <person name="Amann R."/>
            <person name="Jetten M.S.M."/>
            <person name="Mascher T."/>
            <person name="Medema M.H."/>
            <person name="Devos D.P."/>
            <person name="Kaster A.-K."/>
            <person name="Ovreas L."/>
            <person name="Rohde M."/>
            <person name="Galperin M.Y."/>
            <person name="Jogler C."/>
        </authorList>
    </citation>
    <scope>NUCLEOTIDE SEQUENCE [LARGE SCALE GENOMIC DNA]</scope>
    <source>
        <strain evidence="2 3">FF011L</strain>
    </source>
</reference>
<evidence type="ECO:0000256" key="1">
    <source>
        <dbReference type="SAM" id="MobiDB-lite"/>
    </source>
</evidence>
<proteinExistence type="predicted"/>
<evidence type="ECO:0000313" key="3">
    <source>
        <dbReference type="Proteomes" id="UP000320672"/>
    </source>
</evidence>
<keyword evidence="3" id="KW-1185">Reference proteome</keyword>
<sequence length="73" mass="7965">MVRPDGLRRMPSPFLAERRKPSGNRIENRVNLPDGLRRSARNDWAPLAFGWFPATAAGPGYVTALPDVGGSFG</sequence>
<protein>
    <submittedName>
        <fullName evidence="2">Uncharacterized protein</fullName>
    </submittedName>
</protein>
<name>A0A517MHK0_9BACT</name>
<gene>
    <name evidence="2" type="ORF">FF011L_31340</name>
</gene>
<organism evidence="2 3">
    <name type="scientific">Roseimaritima multifibrata</name>
    <dbReference type="NCBI Taxonomy" id="1930274"/>
    <lineage>
        <taxon>Bacteria</taxon>
        <taxon>Pseudomonadati</taxon>
        <taxon>Planctomycetota</taxon>
        <taxon>Planctomycetia</taxon>
        <taxon>Pirellulales</taxon>
        <taxon>Pirellulaceae</taxon>
        <taxon>Roseimaritima</taxon>
    </lineage>
</organism>
<evidence type="ECO:0000313" key="2">
    <source>
        <dbReference type="EMBL" id="QDS94355.1"/>
    </source>
</evidence>
<dbReference type="KEGG" id="rml:FF011L_31340"/>
<accession>A0A517MHK0</accession>
<feature type="region of interest" description="Disordered" evidence="1">
    <location>
        <begin position="1"/>
        <end position="30"/>
    </location>
</feature>
<dbReference type="EMBL" id="CP036262">
    <property type="protein sequence ID" value="QDS94355.1"/>
    <property type="molecule type" value="Genomic_DNA"/>
</dbReference>
<dbReference type="AlphaFoldDB" id="A0A517MHK0"/>
<dbReference type="Proteomes" id="UP000320672">
    <property type="component" value="Chromosome"/>
</dbReference>